<feature type="region of interest" description="Disordered" evidence="1">
    <location>
        <begin position="1"/>
        <end position="51"/>
    </location>
</feature>
<feature type="compositionally biased region" description="Polar residues" evidence="1">
    <location>
        <begin position="18"/>
        <end position="27"/>
    </location>
</feature>
<evidence type="ECO:0000313" key="3">
    <source>
        <dbReference type="Proteomes" id="UP000532311"/>
    </source>
</evidence>
<feature type="region of interest" description="Disordered" evidence="1">
    <location>
        <begin position="84"/>
        <end position="154"/>
    </location>
</feature>
<proteinExistence type="predicted"/>
<evidence type="ECO:0000256" key="1">
    <source>
        <dbReference type="SAM" id="MobiDB-lite"/>
    </source>
</evidence>
<protein>
    <submittedName>
        <fullName evidence="2">Uncharacterized protein</fullName>
    </submittedName>
</protein>
<name>A0A8H5Y0U7_9HYPO</name>
<evidence type="ECO:0000313" key="2">
    <source>
        <dbReference type="EMBL" id="KAF5702730.1"/>
    </source>
</evidence>
<feature type="region of interest" description="Disordered" evidence="1">
    <location>
        <begin position="263"/>
        <end position="284"/>
    </location>
</feature>
<dbReference type="AlphaFoldDB" id="A0A8H5Y0U7"/>
<feature type="compositionally biased region" description="Polar residues" evidence="1">
    <location>
        <begin position="1"/>
        <end position="10"/>
    </location>
</feature>
<sequence>MAPNNNNNNKETSDILGSVSQYSSRYNTGAARRDDGKRGQTSSSGGIARKKSKLYVNCPFPEALRIDQCHNEFNHKPCPLVHENEDSRLTSTGTGSGDAKHLPSGIAGTNRLPSGRQTVYERSSSDSVSLNRLPSGRQNVEHLPSGSVSMVTPLPSNVRGENEVDEFPDSDLDGLLEADIEQLIGSARANEADEFSDLDVEDLTEGDFQQLESQALGQAPVVDEDDGQKTRENAGEEFLDSDLGGLSETNIQHLLDQAVPESAKAVDGGDSEAPVMDVGESSMSESIDIDAQILEEDRIDAYVSNVEDDGMECFIDEEFIPDDVRENEPLTVTEGTGVAVLAEQAFYDRAWIVCDRLCQSARAEREWDSDNSPLSIGSWNWFRKTEPGELANIVYKRMFPEVRRALSKPRPDVLDLLELPEPKRDDLADSCNDAGVYVFVCHAERKVDPRSGDLEAVDNDSVGCYTGQSIAMPQKNGREGMSLRFDQHRRELRRTIPELEEKAKKASTNVPRFYRTVVENKLEAHPRVVATLPRDGHLAAHAMLIETVIMIMTGSVSEESSNGLPTKDIVADIQEQLAFEGRLRYQPKTLNRALPVRQGFRVNKLSLYKEGWAVDKEIMESLTPPGGQPTEEEKDGLVCSDPKCKDPTQARKKTISWNLSAIARLDGGIVWLCASCRNREKATKAGKQAQKTLEERRDQGIFVRGLAPKKITPEMMYCRYDDCHSKVDGVAPQLKKGLAVWSIHPAHLNWVVCRNCKLRERKLLVAEEKKRRGDIVTRRGFTIKEDDKVCTEEGCGDPRQEAVQQRMEAGQMIQSGHIWYRHPMPEEEGRVLCAPCRKAVLQKMTREAILRALERPDVPVDPEDHENPTRLRGG</sequence>
<keyword evidence="3" id="KW-1185">Reference proteome</keyword>
<dbReference type="EMBL" id="JAAQPF010000435">
    <property type="protein sequence ID" value="KAF5702730.1"/>
    <property type="molecule type" value="Genomic_DNA"/>
</dbReference>
<feature type="region of interest" description="Disordered" evidence="1">
    <location>
        <begin position="622"/>
        <end position="650"/>
    </location>
</feature>
<feature type="compositionally biased region" description="Polar residues" evidence="1">
    <location>
        <begin position="111"/>
        <end position="138"/>
    </location>
</feature>
<organism evidence="2 3">
    <name type="scientific">Fusarium globosum</name>
    <dbReference type="NCBI Taxonomy" id="78864"/>
    <lineage>
        <taxon>Eukaryota</taxon>
        <taxon>Fungi</taxon>
        <taxon>Dikarya</taxon>
        <taxon>Ascomycota</taxon>
        <taxon>Pezizomycotina</taxon>
        <taxon>Sordariomycetes</taxon>
        <taxon>Hypocreomycetidae</taxon>
        <taxon>Hypocreales</taxon>
        <taxon>Nectriaceae</taxon>
        <taxon>Fusarium</taxon>
        <taxon>Fusarium fujikuroi species complex</taxon>
    </lineage>
</organism>
<gene>
    <name evidence="2" type="ORF">FGLOB1_9447</name>
</gene>
<comment type="caution">
    <text evidence="2">The sequence shown here is derived from an EMBL/GenBank/DDBJ whole genome shotgun (WGS) entry which is preliminary data.</text>
</comment>
<accession>A0A8H5Y0U7</accession>
<reference evidence="2 3" key="1">
    <citation type="submission" date="2020-05" db="EMBL/GenBank/DDBJ databases">
        <title>Identification and distribution of gene clusters putatively required for synthesis of sphingolipid metabolism inhibitors in phylogenetically diverse species of the filamentous fungus Fusarium.</title>
        <authorList>
            <person name="Kim H.-S."/>
            <person name="Busman M."/>
            <person name="Brown D.W."/>
            <person name="Divon H."/>
            <person name="Uhlig S."/>
            <person name="Proctor R.H."/>
        </authorList>
    </citation>
    <scope>NUCLEOTIDE SEQUENCE [LARGE SCALE GENOMIC DNA]</scope>
    <source>
        <strain evidence="2 3">NRRL 26131</strain>
    </source>
</reference>
<dbReference type="Proteomes" id="UP000532311">
    <property type="component" value="Unassembled WGS sequence"/>
</dbReference>